<feature type="transmembrane region" description="Helical" evidence="1">
    <location>
        <begin position="12"/>
        <end position="37"/>
    </location>
</feature>
<reference evidence="2" key="2">
    <citation type="submission" date="2020-09" db="EMBL/GenBank/DDBJ databases">
        <authorList>
            <person name="Sun Q."/>
            <person name="Ohkuma M."/>
        </authorList>
    </citation>
    <scope>NUCLEOTIDE SEQUENCE</scope>
    <source>
        <strain evidence="2">JCM 15325</strain>
    </source>
</reference>
<keyword evidence="1" id="KW-0812">Transmembrane</keyword>
<protein>
    <submittedName>
        <fullName evidence="2">Uncharacterized protein</fullName>
    </submittedName>
</protein>
<proteinExistence type="predicted"/>
<evidence type="ECO:0000256" key="1">
    <source>
        <dbReference type="SAM" id="Phobius"/>
    </source>
</evidence>
<keyword evidence="1" id="KW-1133">Transmembrane helix</keyword>
<name>A0A917S404_9BACL</name>
<organism evidence="2 3">
    <name type="scientific">Sporolactobacillus putidus</name>
    <dbReference type="NCBI Taxonomy" id="492735"/>
    <lineage>
        <taxon>Bacteria</taxon>
        <taxon>Bacillati</taxon>
        <taxon>Bacillota</taxon>
        <taxon>Bacilli</taxon>
        <taxon>Bacillales</taxon>
        <taxon>Sporolactobacillaceae</taxon>
        <taxon>Sporolactobacillus</taxon>
    </lineage>
</organism>
<keyword evidence="1" id="KW-0472">Membrane</keyword>
<evidence type="ECO:0000313" key="3">
    <source>
        <dbReference type="Proteomes" id="UP000654670"/>
    </source>
</evidence>
<gene>
    <name evidence="2" type="ORF">GCM10007968_15080</name>
</gene>
<dbReference type="EMBL" id="BMOK01000005">
    <property type="protein sequence ID" value="GGL51912.1"/>
    <property type="molecule type" value="Genomic_DNA"/>
</dbReference>
<accession>A0A917S404</accession>
<reference evidence="2" key="1">
    <citation type="journal article" date="2014" name="Int. J. Syst. Evol. Microbiol.">
        <title>Complete genome sequence of Corynebacterium casei LMG S-19264T (=DSM 44701T), isolated from a smear-ripened cheese.</title>
        <authorList>
            <consortium name="US DOE Joint Genome Institute (JGI-PGF)"/>
            <person name="Walter F."/>
            <person name="Albersmeier A."/>
            <person name="Kalinowski J."/>
            <person name="Ruckert C."/>
        </authorList>
    </citation>
    <scope>NUCLEOTIDE SEQUENCE</scope>
    <source>
        <strain evidence="2">JCM 15325</strain>
    </source>
</reference>
<dbReference type="Proteomes" id="UP000654670">
    <property type="component" value="Unassembled WGS sequence"/>
</dbReference>
<comment type="caution">
    <text evidence="2">The sequence shown here is derived from an EMBL/GenBank/DDBJ whole genome shotgun (WGS) entry which is preliminary data.</text>
</comment>
<sequence length="89" mass="10595">MSFLGNMGQDIVILSVMLVMSFLMYTVVSTEYIFVFYCKLRFPSFNITETEQIRIDKEAGLLKAQLKQFDMEEKKEVRRQKLEKKKKDQ</sequence>
<evidence type="ECO:0000313" key="2">
    <source>
        <dbReference type="EMBL" id="GGL51912.1"/>
    </source>
</evidence>
<keyword evidence="3" id="KW-1185">Reference proteome</keyword>
<dbReference type="AlphaFoldDB" id="A0A917S404"/>